<comment type="caution">
    <text evidence="3">The sequence shown here is derived from an EMBL/GenBank/DDBJ whole genome shotgun (WGS) entry which is preliminary data.</text>
</comment>
<evidence type="ECO:0000313" key="3">
    <source>
        <dbReference type="EMBL" id="KAK7012748.1"/>
    </source>
</evidence>
<dbReference type="CDD" id="cd19757">
    <property type="entry name" value="Bbox1"/>
    <property type="match status" value="1"/>
</dbReference>
<feature type="domain" description="CxC2-like cysteine cluster KDZ transposase-associated" evidence="2">
    <location>
        <begin position="200"/>
        <end position="304"/>
    </location>
</feature>
<dbReference type="Proteomes" id="UP001362999">
    <property type="component" value="Unassembled WGS sequence"/>
</dbReference>
<evidence type="ECO:0000259" key="2">
    <source>
        <dbReference type="Pfam" id="PF18803"/>
    </source>
</evidence>
<sequence>MSKNPSGKSRRGRPALATLNLSDIEEDTNVGDLAVTADKGVYVSSDGHRREEELLNISHKKRRLNPSKLNDRLAEWIPVPEDNFAQDEAEGRGPEEEFQEENVSQHGKRKEYTSSRDPMSLWRPVMGDFLAEILRHEGLGDDANAPRCALCRRGEDVRLFKCSDCGQYLQCETCCVELHQKTPLHVLKEWNGRFWEPRALLDLGLVYQLGHGGFPCPFPDTARKMVLIEAPAIHQIRFAYCKCSKSDSADNLEQLLRNGWYPATITDPGTCATFKTLEGYRLYNIVGNMNVRDYVTSLERMTDASAASGMTWIPERYKQFGRIARQWGFIGRLMRAGRGHDKAGVGATALGECAVRCWACPQEGRNLPDGWEEVDPKYQFLFMLILAVDANFRLRNRIRTNELDDPSLGPGWGYWVEPESYKEHLKNYVHEKEISTCIAFAALLQKDTRLTTGLRVSGVGGCVCARHECMRPNGLGDLQKGERYSNMDFIVMSALMGFGLLLLTISYDIACQWKINLKERMPAMPEKLRLPLDKIQVQYGLPVWHAGSHNDVCQHENSLSYRVGVGRTDGEGIERTWSRLNPAAYSTKDAGTGVRADALEAKVDNNNFLKNLGQGDTLQRRLVIAIAERDRQVSAFKEVSRTVEKGVKDEWRKMISNWLEDPSKPNPYVVSAKDYPTEAQVRLAVRKDEEALTESGKAPLHGRSATAFLVAGIQIEDAQRRILAQLKGTTLISAERENQVQEWRHALLVKISKFRSLQKIYMPGAVRCLEEMEVARDSELPPVVAERVKLFMPHEMSGDEVHDPLRGCVAGLVEMEVRLRVSQCENSLVSLRARLHAKRHLISFRDSNITGQVRSTKARTLIEQVGERVESYANRYRQGHKALEALKGPGAYPALRALRPEDVQLDGEAQESDSIARRKLGMLGSGRGARPPRTAPGTSKRVLSWIWTAPGALDDAMMHESVRVEWCRALARKTRWCEEVMLLREEMKRVLRYLSWQAGWWKEREVWREDVTAEVAGGLKAYAAKQGAWCERLAEFLRKKWDVPAVKVVQDLLAVEGVDQLYSLE</sequence>
<dbReference type="Pfam" id="PF18803">
    <property type="entry name" value="CxC2"/>
    <property type="match status" value="1"/>
</dbReference>
<protein>
    <submittedName>
        <fullName evidence="3">CxC2 domain-containing protein</fullName>
    </submittedName>
</protein>
<reference evidence="3 4" key="1">
    <citation type="journal article" date="2024" name="J Genomics">
        <title>Draft genome sequencing and assembly of Favolaschia claudopus CIRM-BRFM 2984 isolated from oak limbs.</title>
        <authorList>
            <person name="Navarro D."/>
            <person name="Drula E."/>
            <person name="Chaduli D."/>
            <person name="Cazenave R."/>
            <person name="Ahrendt S."/>
            <person name="Wang J."/>
            <person name="Lipzen A."/>
            <person name="Daum C."/>
            <person name="Barry K."/>
            <person name="Grigoriev I.V."/>
            <person name="Favel A."/>
            <person name="Rosso M.N."/>
            <person name="Martin F."/>
        </authorList>
    </citation>
    <scope>NUCLEOTIDE SEQUENCE [LARGE SCALE GENOMIC DNA]</scope>
    <source>
        <strain evidence="3 4">CIRM-BRFM 2984</strain>
    </source>
</reference>
<dbReference type="EMBL" id="JAWWNJ010000063">
    <property type="protein sequence ID" value="KAK7012748.1"/>
    <property type="molecule type" value="Genomic_DNA"/>
</dbReference>
<name>A0AAW0AK48_9AGAR</name>
<accession>A0AAW0AK48</accession>
<gene>
    <name evidence="3" type="ORF">R3P38DRAFT_3323460</name>
</gene>
<evidence type="ECO:0000313" key="4">
    <source>
        <dbReference type="Proteomes" id="UP001362999"/>
    </source>
</evidence>
<dbReference type="Pfam" id="PF18758">
    <property type="entry name" value="KDZ"/>
    <property type="match status" value="1"/>
</dbReference>
<feature type="region of interest" description="Disordered" evidence="1">
    <location>
        <begin position="80"/>
        <end position="115"/>
    </location>
</feature>
<dbReference type="InterPro" id="IPR040521">
    <property type="entry name" value="KDZ"/>
</dbReference>
<dbReference type="AlphaFoldDB" id="A0AAW0AK48"/>
<keyword evidence="4" id="KW-1185">Reference proteome</keyword>
<dbReference type="PANTHER" id="PTHR33096:SF1">
    <property type="entry name" value="CXC1-LIKE CYSTEINE CLUSTER ASSOCIATED WITH KDZ TRANSPOSASES DOMAIN-CONTAINING PROTEIN"/>
    <property type="match status" value="1"/>
</dbReference>
<proteinExistence type="predicted"/>
<organism evidence="3 4">
    <name type="scientific">Favolaschia claudopus</name>
    <dbReference type="NCBI Taxonomy" id="2862362"/>
    <lineage>
        <taxon>Eukaryota</taxon>
        <taxon>Fungi</taxon>
        <taxon>Dikarya</taxon>
        <taxon>Basidiomycota</taxon>
        <taxon>Agaricomycotina</taxon>
        <taxon>Agaricomycetes</taxon>
        <taxon>Agaricomycetidae</taxon>
        <taxon>Agaricales</taxon>
        <taxon>Marasmiineae</taxon>
        <taxon>Mycenaceae</taxon>
        <taxon>Favolaschia</taxon>
    </lineage>
</organism>
<feature type="region of interest" description="Disordered" evidence="1">
    <location>
        <begin position="1"/>
        <end position="20"/>
    </location>
</feature>
<dbReference type="InterPro" id="IPR041457">
    <property type="entry name" value="CxC2_KDZ-assoc"/>
</dbReference>
<dbReference type="PANTHER" id="PTHR33096">
    <property type="entry name" value="CXC2 DOMAIN-CONTAINING PROTEIN"/>
    <property type="match status" value="1"/>
</dbReference>
<evidence type="ECO:0000256" key="1">
    <source>
        <dbReference type="SAM" id="MobiDB-lite"/>
    </source>
</evidence>